<reference evidence="4 5" key="1">
    <citation type="submission" date="2016-04" db="EMBL/GenBank/DDBJ databases">
        <title>Genome analyses suggest a sexual origin of heterokaryosis in a supposedly ancient asexual fungus.</title>
        <authorList>
            <person name="Ropars J."/>
            <person name="Sedzielewska K."/>
            <person name="Noel J."/>
            <person name="Charron P."/>
            <person name="Farinelli L."/>
            <person name="Marton T."/>
            <person name="Kruger M."/>
            <person name="Pelin A."/>
            <person name="Brachmann A."/>
            <person name="Corradi N."/>
        </authorList>
    </citation>
    <scope>NUCLEOTIDE SEQUENCE [LARGE SCALE GENOMIC DNA]</scope>
    <source>
        <strain evidence="4 5">C2</strain>
    </source>
</reference>
<proteinExistence type="predicted"/>
<evidence type="ECO:0000313" key="3">
    <source>
        <dbReference type="EMBL" id="PKK58224.1"/>
    </source>
</evidence>
<organism evidence="4 5">
    <name type="scientific">Rhizophagus irregularis</name>
    <dbReference type="NCBI Taxonomy" id="588596"/>
    <lineage>
        <taxon>Eukaryota</taxon>
        <taxon>Fungi</taxon>
        <taxon>Fungi incertae sedis</taxon>
        <taxon>Mucoromycota</taxon>
        <taxon>Glomeromycotina</taxon>
        <taxon>Glomeromycetes</taxon>
        <taxon>Glomerales</taxon>
        <taxon>Glomeraceae</taxon>
        <taxon>Rhizophagus</taxon>
    </lineage>
</organism>
<dbReference type="EMBL" id="LLXL01003399">
    <property type="protein sequence ID" value="PKK58759.1"/>
    <property type="molecule type" value="Genomic_DNA"/>
</dbReference>
<dbReference type="EMBL" id="LLXL01003747">
    <property type="protein sequence ID" value="PKK58215.1"/>
    <property type="molecule type" value="Genomic_DNA"/>
</dbReference>
<dbReference type="EMBL" id="LLXL01003737">
    <property type="protein sequence ID" value="PKK58224.1"/>
    <property type="molecule type" value="Genomic_DNA"/>
</dbReference>
<protein>
    <submittedName>
        <fullName evidence="4">Uncharacterized protein</fullName>
    </submittedName>
</protein>
<gene>
    <name evidence="3" type="ORF">RhiirC2_720687</name>
    <name evidence="2" type="ORF">RhiirC2_796666</name>
    <name evidence="1" type="ORF">RhiirC2_799531</name>
    <name evidence="4" type="ORF">RhiirC2_822383</name>
</gene>
<evidence type="ECO:0000313" key="4">
    <source>
        <dbReference type="EMBL" id="PKK58759.1"/>
    </source>
</evidence>
<name>A0A2N1MAW4_9GLOM</name>
<evidence type="ECO:0000313" key="2">
    <source>
        <dbReference type="EMBL" id="PKK58215.1"/>
    </source>
</evidence>
<reference evidence="4 5" key="2">
    <citation type="submission" date="2017-10" db="EMBL/GenBank/DDBJ databases">
        <title>Extensive intraspecific genome diversity in a model arbuscular mycorrhizal fungus.</title>
        <authorList>
            <person name="Chen E.C.H."/>
            <person name="Morin E."/>
            <person name="Baudet D."/>
            <person name="Noel J."/>
            <person name="Ndikumana S."/>
            <person name="Charron P."/>
            <person name="St-Onge C."/>
            <person name="Giorgi J."/>
            <person name="Grigoriev I.V."/>
            <person name="Roux C."/>
            <person name="Martin F.M."/>
            <person name="Corradi N."/>
        </authorList>
    </citation>
    <scope>NUCLEOTIDE SEQUENCE [LARGE SCALE GENOMIC DNA]</scope>
    <source>
        <strain evidence="4 5">C2</strain>
    </source>
</reference>
<dbReference type="Proteomes" id="UP000233469">
    <property type="component" value="Unassembled WGS sequence"/>
</dbReference>
<evidence type="ECO:0000313" key="1">
    <source>
        <dbReference type="EMBL" id="PKK56679.1"/>
    </source>
</evidence>
<dbReference type="AlphaFoldDB" id="A0A2N1MAW4"/>
<comment type="caution">
    <text evidence="4">The sequence shown here is derived from an EMBL/GenBank/DDBJ whole genome shotgun (WGS) entry which is preliminary data.</text>
</comment>
<dbReference type="EMBL" id="LLXL01005285">
    <property type="protein sequence ID" value="PKK56679.1"/>
    <property type="molecule type" value="Genomic_DNA"/>
</dbReference>
<dbReference type="VEuPathDB" id="FungiDB:FUN_019253"/>
<evidence type="ECO:0000313" key="5">
    <source>
        <dbReference type="Proteomes" id="UP000233469"/>
    </source>
</evidence>
<sequence length="145" mass="17005">MNPTHEIFVPEVLVIHSEISSLSKEFKQLQLEYQTDNEYEFDKLEESLAPIKDSDVTDISNESSDELEQYDNDILTSAQIEKFKTIYDNRTTELNDDEQQQQSNIEEFLNHQEENAFIHNLQTKICCKKHCLTNNVNHTNALTFF</sequence>
<accession>A0A2N1MAW4</accession>